<organism evidence="2 3">
    <name type="scientific">Corynebacterium jeikeium (strain K411)</name>
    <dbReference type="NCBI Taxonomy" id="306537"/>
    <lineage>
        <taxon>Bacteria</taxon>
        <taxon>Bacillati</taxon>
        <taxon>Actinomycetota</taxon>
        <taxon>Actinomycetes</taxon>
        <taxon>Mycobacteriales</taxon>
        <taxon>Corynebacteriaceae</taxon>
        <taxon>Corynebacterium</taxon>
    </lineage>
</organism>
<feature type="compositionally biased region" description="Acidic residues" evidence="1">
    <location>
        <begin position="123"/>
        <end position="135"/>
    </location>
</feature>
<dbReference type="AlphaFoldDB" id="Q4JYD4"/>
<dbReference type="STRING" id="306537.jk0024"/>
<accession>Q4JYD4</accession>
<evidence type="ECO:0000313" key="3">
    <source>
        <dbReference type="Proteomes" id="UP000000545"/>
    </source>
</evidence>
<name>Q4JYD4_CORJK</name>
<feature type="region of interest" description="Disordered" evidence="1">
    <location>
        <begin position="95"/>
        <end position="147"/>
    </location>
</feature>
<dbReference type="PATRIC" id="fig|306537.10.peg.34"/>
<dbReference type="HOGENOM" id="CLU_1508182_0_0_11"/>
<gene>
    <name evidence="2" type="ordered locus">jk0024</name>
</gene>
<dbReference type="KEGG" id="cjk:jk0024"/>
<sequence length="178" mass="19575">MNDYGAHAENGLDKKFLKKFQSGVGEGAVCTNEAALRRGRLEYDRYPEGAVQMMIRKTNSAANRAAGFSVGRAAMAVALTGVMGLGLVACNEDDDAGDSKMSETSSSEMTSESKMTEEKMTEENTENMMETEESMMPDKPAMSEKMDNKMDGKMEDKVENMMETDESMMPDLQGKQNK</sequence>
<dbReference type="Proteomes" id="UP000000545">
    <property type="component" value="Chromosome"/>
</dbReference>
<dbReference type="EMBL" id="CR931997">
    <property type="protein sequence ID" value="CAI36173.1"/>
    <property type="molecule type" value="Genomic_DNA"/>
</dbReference>
<evidence type="ECO:0000313" key="2">
    <source>
        <dbReference type="EMBL" id="CAI36173.1"/>
    </source>
</evidence>
<reference evidence="2 3" key="1">
    <citation type="journal article" date="2005" name="J. Bacteriol.">
        <title>Complete genome sequence and analysis of the multiresistant nosocomial pathogen Corynebacterium jeikeium K411, a lipid-requiring bacterium of the human skin flora.</title>
        <authorList>
            <person name="Tauch A."/>
            <person name="Kaiser O."/>
            <person name="Hain T."/>
            <person name="Goesmann A."/>
            <person name="Weisshaar B."/>
            <person name="Albersmeier A."/>
            <person name="Bekel T."/>
            <person name="Bischoff N."/>
            <person name="Brune I."/>
            <person name="Chakraborty T."/>
            <person name="Kalinowski J."/>
            <person name="Meyer F."/>
            <person name="Rupp O."/>
            <person name="Schneiker S."/>
            <person name="Viehoever P."/>
            <person name="Puehler A."/>
        </authorList>
    </citation>
    <scope>NUCLEOTIDE SEQUENCE [LARGE SCALE GENOMIC DNA]</scope>
    <source>
        <strain evidence="2 3">K411</strain>
    </source>
</reference>
<keyword evidence="3" id="KW-1185">Reference proteome</keyword>
<proteinExistence type="predicted"/>
<evidence type="ECO:0000256" key="1">
    <source>
        <dbReference type="SAM" id="MobiDB-lite"/>
    </source>
</evidence>
<feature type="compositionally biased region" description="Low complexity" evidence="1">
    <location>
        <begin position="102"/>
        <end position="113"/>
    </location>
</feature>
<protein>
    <submittedName>
        <fullName evidence="2">Uncharacterized protein</fullName>
    </submittedName>
</protein>